<evidence type="ECO:0000313" key="3">
    <source>
        <dbReference type="Proteomes" id="UP001165090"/>
    </source>
</evidence>
<sequence length="100" mass="10942">GKPEDTGSSQLYHAPKPHSAIQNPCVDNIFFLFTSLPSPEPASLPLLQEMPAILGGSALATCNKGASWMPRTRGLTRHELGKEFQQEVSNNMQGEDLNFF</sequence>
<dbReference type="EMBL" id="BSDZ01000103">
    <property type="protein sequence ID" value="GLI71238.1"/>
    <property type="molecule type" value="Genomic_DNA"/>
</dbReference>
<evidence type="ECO:0000313" key="2">
    <source>
        <dbReference type="EMBL" id="GLI71238.1"/>
    </source>
</evidence>
<name>A0ABQ5SMM1_9CHLO</name>
<protein>
    <submittedName>
        <fullName evidence="2">Uncharacterized protein</fullName>
    </submittedName>
</protein>
<proteinExistence type="predicted"/>
<comment type="caution">
    <text evidence="2">The sequence shown here is derived from an EMBL/GenBank/DDBJ whole genome shotgun (WGS) entry which is preliminary data.</text>
</comment>
<feature type="non-terminal residue" evidence="2">
    <location>
        <position position="1"/>
    </location>
</feature>
<evidence type="ECO:0000256" key="1">
    <source>
        <dbReference type="SAM" id="MobiDB-lite"/>
    </source>
</evidence>
<feature type="region of interest" description="Disordered" evidence="1">
    <location>
        <begin position="1"/>
        <end position="20"/>
    </location>
</feature>
<organism evidence="2 3">
    <name type="scientific">Volvox africanus</name>
    <dbReference type="NCBI Taxonomy" id="51714"/>
    <lineage>
        <taxon>Eukaryota</taxon>
        <taxon>Viridiplantae</taxon>
        <taxon>Chlorophyta</taxon>
        <taxon>core chlorophytes</taxon>
        <taxon>Chlorophyceae</taxon>
        <taxon>CS clade</taxon>
        <taxon>Chlamydomonadales</taxon>
        <taxon>Volvocaceae</taxon>
        <taxon>Volvox</taxon>
    </lineage>
</organism>
<keyword evidence="3" id="KW-1185">Reference proteome</keyword>
<dbReference type="Proteomes" id="UP001165090">
    <property type="component" value="Unassembled WGS sequence"/>
</dbReference>
<accession>A0ABQ5SMM1</accession>
<reference evidence="2 3" key="1">
    <citation type="journal article" date="2023" name="IScience">
        <title>Expanded male sex-determining region conserved during the evolution of homothallism in the green alga Volvox.</title>
        <authorList>
            <person name="Yamamoto K."/>
            <person name="Matsuzaki R."/>
            <person name="Mahakham W."/>
            <person name="Heman W."/>
            <person name="Sekimoto H."/>
            <person name="Kawachi M."/>
            <person name="Minakuchi Y."/>
            <person name="Toyoda A."/>
            <person name="Nozaki H."/>
        </authorList>
    </citation>
    <scope>NUCLEOTIDE SEQUENCE [LARGE SCALE GENOMIC DNA]</scope>
    <source>
        <strain evidence="2 3">NIES-4468</strain>
    </source>
</reference>
<gene>
    <name evidence="2" type="ORF">VaNZ11_016359</name>
</gene>
<feature type="compositionally biased region" description="Polar residues" evidence="1">
    <location>
        <begin position="1"/>
        <end position="11"/>
    </location>
</feature>